<sequence length="397" mass="45018">MRAHGNWHAYNRQTLLTLHAPLSGVKHTRTLGRADGDLMAWRGVIGASEPCDPSSSGHNSSPSPSLPISSLRDTEVLRGHESKSKNIPLFDLKSVYKPLIMDKSRGKRPLEGNIDVSSNINLEDNDAEEDELASTLQHSREEYELEQNRGVGTRDEASKRNHIATVSGDGALTIPPIVRLTRLLRQISKELRKLPPKALLFETKLKLLGMLRRLFGTLLFIKPLSDEESLITELVLDTMKIYFPTPKELLIRKQEKNEAPAVAKVVEVIQGSVPLLFPIIESSPKPYSVPEQPPAKKQKAGEKEGKKMPGKRKRDERKEMSLLKNKRLVVQFLCELLWDEDINLFILMVMGLIYCSTDKIIERRKQIRELEAIDRERVEKLLDIEGNYKEFVPLLMA</sequence>
<proteinExistence type="predicted"/>
<dbReference type="AlphaFoldDB" id="A0AA88DQR1"/>
<feature type="region of interest" description="Disordered" evidence="1">
    <location>
        <begin position="285"/>
        <end position="317"/>
    </location>
</feature>
<dbReference type="EMBL" id="BTGU01000088">
    <property type="protein sequence ID" value="GMN59515.1"/>
    <property type="molecule type" value="Genomic_DNA"/>
</dbReference>
<name>A0AA88DQR1_FICCA</name>
<comment type="caution">
    <text evidence="2">The sequence shown here is derived from an EMBL/GenBank/DDBJ whole genome shotgun (WGS) entry which is preliminary data.</text>
</comment>
<gene>
    <name evidence="2" type="ORF">TIFTF001_028608</name>
</gene>
<organism evidence="2 3">
    <name type="scientific">Ficus carica</name>
    <name type="common">Common fig</name>
    <dbReference type="NCBI Taxonomy" id="3494"/>
    <lineage>
        <taxon>Eukaryota</taxon>
        <taxon>Viridiplantae</taxon>
        <taxon>Streptophyta</taxon>
        <taxon>Embryophyta</taxon>
        <taxon>Tracheophyta</taxon>
        <taxon>Spermatophyta</taxon>
        <taxon>Magnoliopsida</taxon>
        <taxon>eudicotyledons</taxon>
        <taxon>Gunneridae</taxon>
        <taxon>Pentapetalae</taxon>
        <taxon>rosids</taxon>
        <taxon>fabids</taxon>
        <taxon>Rosales</taxon>
        <taxon>Moraceae</taxon>
        <taxon>Ficeae</taxon>
        <taxon>Ficus</taxon>
    </lineage>
</organism>
<reference evidence="2" key="1">
    <citation type="submission" date="2023-07" db="EMBL/GenBank/DDBJ databases">
        <title>draft genome sequence of fig (Ficus carica).</title>
        <authorList>
            <person name="Takahashi T."/>
            <person name="Nishimura K."/>
        </authorList>
    </citation>
    <scope>NUCLEOTIDE SEQUENCE</scope>
</reference>
<keyword evidence="3" id="KW-1185">Reference proteome</keyword>
<evidence type="ECO:0000256" key="1">
    <source>
        <dbReference type="SAM" id="MobiDB-lite"/>
    </source>
</evidence>
<protein>
    <submittedName>
        <fullName evidence="2">Uncharacterized protein</fullName>
    </submittedName>
</protein>
<feature type="compositionally biased region" description="Low complexity" evidence="1">
    <location>
        <begin position="50"/>
        <end position="69"/>
    </location>
</feature>
<evidence type="ECO:0000313" key="2">
    <source>
        <dbReference type="EMBL" id="GMN59515.1"/>
    </source>
</evidence>
<accession>A0AA88DQR1</accession>
<feature type="region of interest" description="Disordered" evidence="1">
    <location>
        <begin position="49"/>
        <end position="69"/>
    </location>
</feature>
<evidence type="ECO:0000313" key="3">
    <source>
        <dbReference type="Proteomes" id="UP001187192"/>
    </source>
</evidence>
<dbReference type="Proteomes" id="UP001187192">
    <property type="component" value="Unassembled WGS sequence"/>
</dbReference>